<keyword evidence="4" id="KW-1185">Reference proteome</keyword>
<dbReference type="EMBL" id="CYPR01000014">
    <property type="protein sequence ID" value="CUH12882.1"/>
    <property type="molecule type" value="Genomic_DNA"/>
</dbReference>
<dbReference type="OrthoDB" id="9801588at2"/>
<dbReference type="STRING" id="313367.JSE7799_00227"/>
<reference evidence="3 4" key="1">
    <citation type="submission" date="2015-09" db="EMBL/GenBank/DDBJ databases">
        <authorList>
            <person name="Jackson K.R."/>
            <person name="Lunt B.L."/>
            <person name="Fisher J.N.B."/>
            <person name="Gardner A.V."/>
            <person name="Bailey M.E."/>
            <person name="Deus L.M."/>
            <person name="Earl A.S."/>
            <person name="Gibby P.D."/>
            <person name="Hartmann K.A."/>
            <person name="Liu J.E."/>
            <person name="Manci A.M."/>
            <person name="Nielsen D.A."/>
            <person name="Solomon M.B."/>
            <person name="Breakwell D.P."/>
            <person name="Burnett S.H."/>
            <person name="Grose J.H."/>
        </authorList>
    </citation>
    <scope>NUCLEOTIDE SEQUENCE [LARGE SCALE GENOMIC DNA]</scope>
    <source>
        <strain evidence="3 4">CECT 7799</strain>
    </source>
</reference>
<accession>A0A0M7B6V2</accession>
<keyword evidence="2" id="KW-0812">Transmembrane</keyword>
<organism evidence="3 4">
    <name type="scientific">Jannaschia seosinensis</name>
    <dbReference type="NCBI Taxonomy" id="313367"/>
    <lineage>
        <taxon>Bacteria</taxon>
        <taxon>Pseudomonadati</taxon>
        <taxon>Pseudomonadota</taxon>
        <taxon>Alphaproteobacteria</taxon>
        <taxon>Rhodobacterales</taxon>
        <taxon>Roseobacteraceae</taxon>
        <taxon>Jannaschia</taxon>
    </lineage>
</organism>
<feature type="region of interest" description="Disordered" evidence="1">
    <location>
        <begin position="43"/>
        <end position="83"/>
    </location>
</feature>
<dbReference type="Pfam" id="PF05545">
    <property type="entry name" value="FixQ"/>
    <property type="match status" value="1"/>
</dbReference>
<feature type="transmembrane region" description="Helical" evidence="2">
    <location>
        <begin position="14"/>
        <end position="31"/>
    </location>
</feature>
<dbReference type="InterPro" id="IPR008621">
    <property type="entry name" value="Cbb3-typ_cyt_oxidase_comp"/>
</dbReference>
<protein>
    <submittedName>
        <fullName evidence="3">Cbb3-type cytochrome oxidase, subunit 3</fullName>
    </submittedName>
</protein>
<evidence type="ECO:0000256" key="2">
    <source>
        <dbReference type="SAM" id="Phobius"/>
    </source>
</evidence>
<keyword evidence="2" id="KW-0472">Membrane</keyword>
<evidence type="ECO:0000313" key="4">
    <source>
        <dbReference type="Proteomes" id="UP000049455"/>
    </source>
</evidence>
<dbReference type="RefSeq" id="WP_055661952.1">
    <property type="nucleotide sequence ID" value="NZ_CYPR01000014.1"/>
</dbReference>
<keyword evidence="2" id="KW-1133">Transmembrane helix</keyword>
<dbReference type="AlphaFoldDB" id="A0A0M7B6V2"/>
<dbReference type="CDD" id="cd01324">
    <property type="entry name" value="cbb3_Oxidase_CcoQ"/>
    <property type="match status" value="1"/>
</dbReference>
<dbReference type="Proteomes" id="UP000049455">
    <property type="component" value="Unassembled WGS sequence"/>
</dbReference>
<gene>
    <name evidence="3" type="ORF">JSE7799_00227</name>
</gene>
<proteinExistence type="predicted"/>
<evidence type="ECO:0000256" key="1">
    <source>
        <dbReference type="SAM" id="MobiDB-lite"/>
    </source>
</evidence>
<sequence length="83" mass="9387">METYTFLRHLADSWVLLILTLIFLGVIFWAFRPGSRRVHDDAAEVPFRHDEKKPDAARPTDGTDTRDGKSGAATDKEREKADG</sequence>
<evidence type="ECO:0000313" key="3">
    <source>
        <dbReference type="EMBL" id="CUH12882.1"/>
    </source>
</evidence>
<name>A0A0M7B6V2_9RHOB</name>